<gene>
    <name evidence="1" type="ORF">QFC20_005282</name>
</gene>
<organism evidence="1 2">
    <name type="scientific">Naganishia adeliensis</name>
    <dbReference type="NCBI Taxonomy" id="92952"/>
    <lineage>
        <taxon>Eukaryota</taxon>
        <taxon>Fungi</taxon>
        <taxon>Dikarya</taxon>
        <taxon>Basidiomycota</taxon>
        <taxon>Agaricomycotina</taxon>
        <taxon>Tremellomycetes</taxon>
        <taxon>Filobasidiales</taxon>
        <taxon>Filobasidiaceae</taxon>
        <taxon>Naganishia</taxon>
    </lineage>
</organism>
<accession>A0ACC2VPH7</accession>
<comment type="caution">
    <text evidence="1">The sequence shown here is derived from an EMBL/GenBank/DDBJ whole genome shotgun (WGS) entry which is preliminary data.</text>
</comment>
<dbReference type="Proteomes" id="UP001230649">
    <property type="component" value="Unassembled WGS sequence"/>
</dbReference>
<reference evidence="1" key="1">
    <citation type="submission" date="2023-04" db="EMBL/GenBank/DDBJ databases">
        <title>Draft Genome sequencing of Naganishia species isolated from polar environments using Oxford Nanopore Technology.</title>
        <authorList>
            <person name="Leo P."/>
            <person name="Venkateswaran K."/>
        </authorList>
    </citation>
    <scope>NUCLEOTIDE SEQUENCE</scope>
    <source>
        <strain evidence="1">MNA-CCFEE 5262</strain>
    </source>
</reference>
<evidence type="ECO:0000313" key="1">
    <source>
        <dbReference type="EMBL" id="KAJ9100998.1"/>
    </source>
</evidence>
<dbReference type="EMBL" id="JASBWS010000071">
    <property type="protein sequence ID" value="KAJ9100998.1"/>
    <property type="molecule type" value="Genomic_DNA"/>
</dbReference>
<proteinExistence type="predicted"/>
<sequence>MTSTPSTSRGRARLVLALLFPAFAQSALMHRPISNHPIDMHATPRVHIKFLNDYPITRAEADSWRELLKHHGDTEGAAVQDVSTYQGQRGTVDVTELGDVFIGLDRYGSWDPEGQTFKWQLQPETGSHRSTDLFPRLSQLKLPSRKDETAGLENWLCMLPSLKSLEPKAVVNESAVAKRALEPVDPVECMHSLDHLNGKCIYHRAGWFTYAYCHGSHVRQFRELLGNPQTVGAAPVEDPHHEAYDLGVSQSTMEDRLTAWTDGSQPIQNDPYLDLEMASYELALAEASEPEVELVQNTHGRYLVQKWSGGSICDMTGRPRRIEVQFHCRVGGVDEITSIREIATCQYLMTIHSPHLCSLPGFHIPTIDDEPARPVECRQIISDEQYKETILGSKADAEKDIKERYRGDRFPSGYPVQPHGPGWQFHTRKGGRVKYKSIDVDDASPIGKGPKKRKSAKAIEADRMDEESRKAWLVEERAKKIAMREKLERVKEEIKHVRQEMWDTRWDVKLVRKLGWLLGVEEQEYRDWWEALMDEQDEEDEKESEKRRMKV</sequence>
<name>A0ACC2VPH7_9TREE</name>
<protein>
    <submittedName>
        <fullName evidence="1">Uncharacterized protein</fullName>
    </submittedName>
</protein>
<evidence type="ECO:0000313" key="2">
    <source>
        <dbReference type="Proteomes" id="UP001230649"/>
    </source>
</evidence>
<keyword evidence="2" id="KW-1185">Reference proteome</keyword>